<sequence length="548" mass="62911">WNVIKLFWCFYDTFRVKKIEKEGMISQFLILNVRGDTIIFRDFRGEKSLSESLIKIQDVFYKKIKQGNSDEPTVIYFEEQIYIYLRQSSLFFVLTSYYDVSPTYIIELLYRIIKLVRDFCGTVNEDSIRRNFILVYELIDEIIDYGYPQIVSTNQLKYCVYNETKVLSSENFNRRNEVFGTNQILGLTSTVSGGLSMLPIGIFPSSSGKPTQNHGNISNNTNNFSGPKTISSNASQRPINPMTTVSNNSAENKVMTFLGNTGPCVDRNNEVFVDIFERISLVLNHLGEISRFNIEGGILMKSYLIGQPELTLGFSNSIVLKEDDELSPSESNNLFNYAPSTIIDDCNFHESVNVNEFLNDKVLTLKPPEGEIIVMNYRISKGTLNIPFKFTTLIEASGNSKKNSSKFDFVIKLKVDIPESSFATNLTMLCPLPEKTNTVSLETIHPLIPVQQTSQYDDKNQRIIWKIKKIHGGTEIILKSKICLSFETDLNSIRKKIGPLFLNFEIPMFNLSNIQVKYLKISEKYGQQNNYRWVRYVTQSNSYIYRLF</sequence>
<dbReference type="InterPro" id="IPR001392">
    <property type="entry name" value="Clathrin_mu"/>
</dbReference>
<name>Q5CWB6_CRYPI</name>
<dbReference type="InterPro" id="IPR028565">
    <property type="entry name" value="MHD"/>
</dbReference>
<evidence type="ECO:0000256" key="1">
    <source>
        <dbReference type="ARBA" id="ARBA00004308"/>
    </source>
</evidence>
<dbReference type="SUPFAM" id="SSF64356">
    <property type="entry name" value="SNARE-like"/>
    <property type="match status" value="1"/>
</dbReference>
<reference evidence="6 7" key="1">
    <citation type="journal article" date="2004" name="Science">
        <title>Complete genome sequence of the apicomplexan, Cryptosporidium parvum.</title>
        <authorList>
            <person name="Abrahamsen M.S."/>
            <person name="Templeton T.J."/>
            <person name="Enomoto S."/>
            <person name="Abrahante J.E."/>
            <person name="Zhu G."/>
            <person name="Lancto C.A."/>
            <person name="Deng M."/>
            <person name="Liu C."/>
            <person name="Widmer G."/>
            <person name="Tzipori S."/>
            <person name="Buck G.A."/>
            <person name="Xu P."/>
            <person name="Bankier A.T."/>
            <person name="Dear P.H."/>
            <person name="Konfortov B.A."/>
            <person name="Spriggs H.F."/>
            <person name="Iyer L."/>
            <person name="Anantharaman V."/>
            <person name="Aravind L."/>
            <person name="Kapur V."/>
        </authorList>
    </citation>
    <scope>NUCLEOTIDE SEQUENCE [LARGE SCALE GENOMIC DNA]</scope>
    <source>
        <strain evidence="7">Iowa II</strain>
    </source>
</reference>
<dbReference type="FunFam" id="3.30.450.60:FF:000002">
    <property type="entry name" value="AP-2 complex subunit mu, putative"/>
    <property type="match status" value="1"/>
</dbReference>
<dbReference type="Gene3D" id="2.60.40.1170">
    <property type="entry name" value="Mu homology domain, subdomain B"/>
    <property type="match status" value="2"/>
</dbReference>
<protein>
    <submittedName>
        <fullName evidence="6">Clathrin coat assembly protein AP50</fullName>
    </submittedName>
</protein>
<dbReference type="GeneID" id="3374633"/>
<dbReference type="GO" id="GO:0030131">
    <property type="term" value="C:clathrin adaptor complex"/>
    <property type="evidence" value="ECO:0007669"/>
    <property type="project" value="InterPro"/>
</dbReference>
<dbReference type="KEGG" id="cpv:cgd8_950"/>
<dbReference type="AlphaFoldDB" id="Q5CWB6"/>
<feature type="non-terminal residue" evidence="6">
    <location>
        <position position="1"/>
    </location>
</feature>
<gene>
    <name evidence="6" type="ORF">cgd8_950</name>
</gene>
<dbReference type="PROSITE" id="PS51072">
    <property type="entry name" value="MHD"/>
    <property type="match status" value="1"/>
</dbReference>
<dbReference type="Proteomes" id="UP000006726">
    <property type="component" value="Chromosome 8"/>
</dbReference>
<dbReference type="RefSeq" id="XP_627003.1">
    <property type="nucleotide sequence ID" value="XM_627003.1"/>
</dbReference>
<proteinExistence type="predicted"/>
<dbReference type="EMBL" id="AAEE01000003">
    <property type="protein sequence ID" value="EAK89668.1"/>
    <property type="molecule type" value="Genomic_DNA"/>
</dbReference>
<feature type="domain" description="MHD" evidence="5">
    <location>
        <begin position="268"/>
        <end position="546"/>
    </location>
</feature>
<dbReference type="GO" id="GO:0012505">
    <property type="term" value="C:endomembrane system"/>
    <property type="evidence" value="ECO:0007669"/>
    <property type="project" value="UniProtKB-SubCell"/>
</dbReference>
<dbReference type="PRINTS" id="PR00314">
    <property type="entry name" value="CLATHRINADPT"/>
</dbReference>
<dbReference type="CDD" id="cd14838">
    <property type="entry name" value="AP4_Mu_N"/>
    <property type="match status" value="1"/>
</dbReference>
<dbReference type="InterPro" id="IPR050431">
    <property type="entry name" value="Adaptor_comp_med_subunit"/>
</dbReference>
<dbReference type="InParanoid" id="Q5CWB6"/>
<keyword evidence="3" id="KW-0653">Protein transport</keyword>
<dbReference type="PANTHER" id="PTHR10529">
    <property type="entry name" value="AP COMPLEX SUBUNIT MU"/>
    <property type="match status" value="1"/>
</dbReference>
<evidence type="ECO:0000313" key="7">
    <source>
        <dbReference type="Proteomes" id="UP000006726"/>
    </source>
</evidence>
<dbReference type="InterPro" id="IPR022775">
    <property type="entry name" value="AP_mu_sigma_su"/>
</dbReference>
<dbReference type="OMA" id="DYGYIQN"/>
<dbReference type="GO" id="GO:0016192">
    <property type="term" value="P:vesicle-mediated transport"/>
    <property type="evidence" value="ECO:0007669"/>
    <property type="project" value="InterPro"/>
</dbReference>
<dbReference type="Pfam" id="PF01217">
    <property type="entry name" value="Clat_adaptor_s"/>
    <property type="match status" value="1"/>
</dbReference>
<dbReference type="InterPro" id="IPR011012">
    <property type="entry name" value="Longin-like_dom_sf"/>
</dbReference>
<keyword evidence="2" id="KW-0813">Transport</keyword>
<evidence type="ECO:0000259" key="5">
    <source>
        <dbReference type="PROSITE" id="PS51072"/>
    </source>
</evidence>
<dbReference type="SUPFAM" id="SSF49447">
    <property type="entry name" value="Second domain of Mu2 adaptin subunit (ap50) of ap2 adaptor"/>
    <property type="match status" value="1"/>
</dbReference>
<evidence type="ECO:0000256" key="3">
    <source>
        <dbReference type="ARBA" id="ARBA00022927"/>
    </source>
</evidence>
<dbReference type="FunCoup" id="Q5CWB6">
    <property type="interactions" value="157"/>
</dbReference>
<dbReference type="STRING" id="353152.Q5CWB6"/>
<dbReference type="CDD" id="cd09253">
    <property type="entry name" value="AP-4_Mu4_Cterm"/>
    <property type="match status" value="1"/>
</dbReference>
<evidence type="ECO:0000256" key="2">
    <source>
        <dbReference type="ARBA" id="ARBA00022448"/>
    </source>
</evidence>
<dbReference type="OrthoDB" id="10259133at2759"/>
<evidence type="ECO:0000256" key="4">
    <source>
        <dbReference type="ARBA" id="ARBA00023136"/>
    </source>
</evidence>
<dbReference type="Pfam" id="PF00928">
    <property type="entry name" value="Adap_comp_sub"/>
    <property type="match status" value="1"/>
</dbReference>
<keyword evidence="7" id="KW-1185">Reference proteome</keyword>
<dbReference type="PIRSF" id="PIRSF005992">
    <property type="entry name" value="Clathrin_mu"/>
    <property type="match status" value="1"/>
</dbReference>
<evidence type="ECO:0000313" key="6">
    <source>
        <dbReference type="EMBL" id="EAK89668.1"/>
    </source>
</evidence>
<dbReference type="GO" id="GO:0006886">
    <property type="term" value="P:intracellular protein transport"/>
    <property type="evidence" value="ECO:0007669"/>
    <property type="project" value="InterPro"/>
</dbReference>
<dbReference type="InterPro" id="IPR036168">
    <property type="entry name" value="AP2_Mu_C_sf"/>
</dbReference>
<keyword evidence="4" id="KW-0472">Membrane</keyword>
<organism evidence="6 7">
    <name type="scientific">Cryptosporidium parvum (strain Iowa II)</name>
    <dbReference type="NCBI Taxonomy" id="353152"/>
    <lineage>
        <taxon>Eukaryota</taxon>
        <taxon>Sar</taxon>
        <taxon>Alveolata</taxon>
        <taxon>Apicomplexa</taxon>
        <taxon>Conoidasida</taxon>
        <taxon>Coccidia</taxon>
        <taxon>Eucoccidiorida</taxon>
        <taxon>Eimeriorina</taxon>
        <taxon>Cryptosporidiidae</taxon>
        <taxon>Cryptosporidium</taxon>
    </lineage>
</organism>
<comment type="subcellular location">
    <subcellularLocation>
        <location evidence="1">Endomembrane system</location>
    </subcellularLocation>
</comment>
<dbReference type="Gene3D" id="3.30.450.60">
    <property type="match status" value="1"/>
</dbReference>
<comment type="caution">
    <text evidence="6">The sequence shown here is derived from an EMBL/GenBank/DDBJ whole genome shotgun (WGS) entry which is preliminary data.</text>
</comment>
<accession>Q5CWB6</accession>